<dbReference type="EMBL" id="CP060828">
    <property type="protein sequence ID" value="QNP68870.1"/>
    <property type="molecule type" value="Genomic_DNA"/>
</dbReference>
<sequence>MRVNCAIRRFPLEKTPIRSLCGSQFGYGACLSAISPTLAQVQDPWELSHTAVSAHASLVAASMIVAGLVYDRYAAHLPQRTVLRAGMVAVAGSAVLFSLAPGPSVLLSATLCVGLTSTFVQTGGLALLTGQQPAQRARSMVAGTLCASVASLLVPASLLAVSDVSGGWRFVWCAVALLFLGLTTLVPRDEQSGERAAVPDGDRRAPLGRRFALVAGAVAVGVGVEITVVYFSPALMKPAGLVLVAYYAGELCGRLEGMRTSQRGDVQALMRSVVLACTGFCVFWLVAEPGVALAGLALAGFGISRFFPLGLSAAVGVSRASGARSVARVHVLVGLAALVAPLVIGTAADRIGLGHALTAVPVLLVCMAVLLVAGCGTSVVRRRGVWAA</sequence>
<dbReference type="InterPro" id="IPR011701">
    <property type="entry name" value="MFS"/>
</dbReference>
<evidence type="ECO:0000256" key="1">
    <source>
        <dbReference type="ARBA" id="ARBA00004127"/>
    </source>
</evidence>
<evidence type="ECO:0000256" key="5">
    <source>
        <dbReference type="ARBA" id="ARBA00022989"/>
    </source>
</evidence>
<dbReference type="GO" id="GO:0016020">
    <property type="term" value="C:membrane"/>
    <property type="evidence" value="ECO:0007669"/>
    <property type="project" value="TreeGrafter"/>
</dbReference>
<reference evidence="8 9" key="1">
    <citation type="submission" date="2020-08" db="EMBL/GenBank/DDBJ databases">
        <title>A novel species.</title>
        <authorList>
            <person name="Gao J."/>
        </authorList>
    </citation>
    <scope>NUCLEOTIDE SEQUENCE [LARGE SCALE GENOMIC DNA]</scope>
    <source>
        <strain evidence="8 9">CRXT-G-22</strain>
    </source>
</reference>
<organism evidence="8 9">
    <name type="scientific">Streptomyces roseirectus</name>
    <dbReference type="NCBI Taxonomy" id="2768066"/>
    <lineage>
        <taxon>Bacteria</taxon>
        <taxon>Bacillati</taxon>
        <taxon>Actinomycetota</taxon>
        <taxon>Actinomycetes</taxon>
        <taxon>Kitasatosporales</taxon>
        <taxon>Streptomycetaceae</taxon>
        <taxon>Streptomyces</taxon>
    </lineage>
</organism>
<dbReference type="InterPro" id="IPR036259">
    <property type="entry name" value="MFS_trans_sf"/>
</dbReference>
<feature type="transmembrane region" description="Helical" evidence="7">
    <location>
        <begin position="106"/>
        <end position="128"/>
    </location>
</feature>
<feature type="transmembrane region" description="Helical" evidence="7">
    <location>
        <begin position="49"/>
        <end position="70"/>
    </location>
</feature>
<dbReference type="InterPro" id="IPR051788">
    <property type="entry name" value="MFS_Transporter"/>
</dbReference>
<keyword evidence="4 7" id="KW-0812">Transmembrane</keyword>
<feature type="transmembrane region" description="Helical" evidence="7">
    <location>
        <begin position="82"/>
        <end position="100"/>
    </location>
</feature>
<dbReference type="AlphaFoldDB" id="A0A7H0I7V4"/>
<dbReference type="RefSeq" id="WP_187745909.1">
    <property type="nucleotide sequence ID" value="NZ_CP060828.1"/>
</dbReference>
<evidence type="ECO:0000256" key="7">
    <source>
        <dbReference type="SAM" id="Phobius"/>
    </source>
</evidence>
<keyword evidence="6 7" id="KW-0472">Membrane</keyword>
<dbReference type="PANTHER" id="PTHR23514:SF3">
    <property type="entry name" value="BYPASS OF STOP CODON PROTEIN 6"/>
    <property type="match status" value="1"/>
</dbReference>
<feature type="transmembrane region" description="Helical" evidence="7">
    <location>
        <begin position="293"/>
        <end position="317"/>
    </location>
</feature>
<feature type="transmembrane region" description="Helical" evidence="7">
    <location>
        <begin position="268"/>
        <end position="287"/>
    </location>
</feature>
<dbReference type="Gene3D" id="1.20.1250.20">
    <property type="entry name" value="MFS general substrate transporter like domains"/>
    <property type="match status" value="1"/>
</dbReference>
<evidence type="ECO:0000256" key="4">
    <source>
        <dbReference type="ARBA" id="ARBA00022692"/>
    </source>
</evidence>
<feature type="transmembrane region" description="Helical" evidence="7">
    <location>
        <begin position="238"/>
        <end position="256"/>
    </location>
</feature>
<evidence type="ECO:0000313" key="8">
    <source>
        <dbReference type="EMBL" id="QNP68870.1"/>
    </source>
</evidence>
<feature type="transmembrane region" description="Helical" evidence="7">
    <location>
        <begin position="211"/>
        <end position="232"/>
    </location>
</feature>
<protein>
    <submittedName>
        <fullName evidence="8">MFS transporter</fullName>
    </submittedName>
</protein>
<gene>
    <name evidence="8" type="ORF">IAG44_04990</name>
</gene>
<dbReference type="PANTHER" id="PTHR23514">
    <property type="entry name" value="BYPASS OF STOP CODON PROTEIN 6"/>
    <property type="match status" value="1"/>
</dbReference>
<proteinExistence type="inferred from homology"/>
<dbReference type="GO" id="GO:0012505">
    <property type="term" value="C:endomembrane system"/>
    <property type="evidence" value="ECO:0007669"/>
    <property type="project" value="UniProtKB-SubCell"/>
</dbReference>
<accession>A0A7H0I7V4</accession>
<dbReference type="KEGG" id="sroi:IAG44_04990"/>
<dbReference type="Pfam" id="PF07690">
    <property type="entry name" value="MFS_1"/>
    <property type="match status" value="1"/>
</dbReference>
<feature type="transmembrane region" description="Helical" evidence="7">
    <location>
        <begin position="167"/>
        <end position="186"/>
    </location>
</feature>
<dbReference type="Proteomes" id="UP000516052">
    <property type="component" value="Chromosome"/>
</dbReference>
<feature type="transmembrane region" description="Helical" evidence="7">
    <location>
        <begin position="140"/>
        <end position="161"/>
    </location>
</feature>
<evidence type="ECO:0000313" key="9">
    <source>
        <dbReference type="Proteomes" id="UP000516052"/>
    </source>
</evidence>
<keyword evidence="9" id="KW-1185">Reference proteome</keyword>
<comment type="subcellular location">
    <subcellularLocation>
        <location evidence="1">Endomembrane system</location>
        <topology evidence="1">Multi-pass membrane protein</topology>
    </subcellularLocation>
</comment>
<keyword evidence="3" id="KW-0813">Transport</keyword>
<feature type="transmembrane region" description="Helical" evidence="7">
    <location>
        <begin position="360"/>
        <end position="380"/>
    </location>
</feature>
<dbReference type="SUPFAM" id="SSF103473">
    <property type="entry name" value="MFS general substrate transporter"/>
    <property type="match status" value="1"/>
</dbReference>
<evidence type="ECO:0000256" key="2">
    <source>
        <dbReference type="ARBA" id="ARBA00008335"/>
    </source>
</evidence>
<comment type="similarity">
    <text evidence="2">Belongs to the major facilitator superfamily.</text>
</comment>
<keyword evidence="5 7" id="KW-1133">Transmembrane helix</keyword>
<evidence type="ECO:0000256" key="6">
    <source>
        <dbReference type="ARBA" id="ARBA00023136"/>
    </source>
</evidence>
<name>A0A7H0I7V4_9ACTN</name>
<evidence type="ECO:0000256" key="3">
    <source>
        <dbReference type="ARBA" id="ARBA00022448"/>
    </source>
</evidence>
<feature type="transmembrane region" description="Helical" evidence="7">
    <location>
        <begin position="329"/>
        <end position="348"/>
    </location>
</feature>
<dbReference type="GO" id="GO:0022857">
    <property type="term" value="F:transmembrane transporter activity"/>
    <property type="evidence" value="ECO:0007669"/>
    <property type="project" value="InterPro"/>
</dbReference>